<dbReference type="Pfam" id="PF02518">
    <property type="entry name" value="HATPase_c"/>
    <property type="match status" value="1"/>
</dbReference>
<feature type="region of interest" description="Disordered" evidence="7">
    <location>
        <begin position="218"/>
        <end position="270"/>
    </location>
</feature>
<dbReference type="InterPro" id="IPR051315">
    <property type="entry name" value="Bact_Chemotaxis_CheA"/>
</dbReference>
<organism evidence="10 11">
    <name type="scientific">Polyangium spumosum</name>
    <dbReference type="NCBI Taxonomy" id="889282"/>
    <lineage>
        <taxon>Bacteria</taxon>
        <taxon>Pseudomonadati</taxon>
        <taxon>Myxococcota</taxon>
        <taxon>Polyangia</taxon>
        <taxon>Polyangiales</taxon>
        <taxon>Polyangiaceae</taxon>
        <taxon>Polyangium</taxon>
    </lineage>
</organism>
<evidence type="ECO:0000256" key="7">
    <source>
        <dbReference type="SAM" id="MobiDB-lite"/>
    </source>
</evidence>
<feature type="compositionally biased region" description="Pro residues" evidence="7">
    <location>
        <begin position="239"/>
        <end position="254"/>
    </location>
</feature>
<evidence type="ECO:0000256" key="3">
    <source>
        <dbReference type="ARBA" id="ARBA00022553"/>
    </source>
</evidence>
<protein>
    <recommendedName>
        <fullName evidence="2">histidine kinase</fullName>
        <ecNumber evidence="2">2.7.13.3</ecNumber>
    </recommendedName>
</protein>
<dbReference type="FunFam" id="3.30.565.10:FF:000016">
    <property type="entry name" value="Chemotaxis protein CheA, putative"/>
    <property type="match status" value="1"/>
</dbReference>
<dbReference type="SMART" id="SM00387">
    <property type="entry name" value="HATPase_c"/>
    <property type="match status" value="1"/>
</dbReference>
<keyword evidence="4" id="KW-0808">Transferase</keyword>
<dbReference type="RefSeq" id="WP_153821497.1">
    <property type="nucleotide sequence ID" value="NZ_WJIE01000006.1"/>
</dbReference>
<proteinExistence type="predicted"/>
<sequence>MTADPEIGRLLLEEIHRHAAALAEDASEDAQRRAIHALKGSAGIAGERALFESLARIERRLVDGDATALADARGVVSIAGEALAAGRSIPAPAWPEPPWDLRGRPVPSDKRARYAAEMTDRLARVDELLEGELPEARAIAGIFREVHAMKAAALAAGDDATAWFCHGLEDRARDASRSDVEARRAIAEIARWRGLLGELVAAPDRAVEVLRRLAQSARTSSLPPPSFGAFDRGARSSSLPPPSFGAPEPPPHSAPEPSLDPRADRRSGETLRVSTAALDRLLDRVRSLERAESAIAAAGRELGVLATRARRVRSALAETRSLHDAVPLRASRLRKATAAVAALSDALEAEAATLLGAAELSRFEAASAHADIALMRTTTVSTLFDRVVSAASAQARRLGRDVRILARGGETLIDRRVAEGLFDPLLQLVQNAIVHGIEPETTRAYLGKPLAGRVEISAEQRGASLRIVVRDDGAGVDGERVRSRAVSRGAIAPARAVTADQKALLALLFVPGFSLRENVDLLAGRGLGLGLVRESVRRLGGTVRLASRPSEGLTATLDVPLERGLVRVLWVRAGEAVYAIPARLVRRVAFGADLSNTLAFPLAACVRGLGALETGEALGDVDGPTFLLELDPGREDEPSFFVSVTSVGEIEEVSLHAAPPLVALAGPYNGAIVRGDAVRLCLDVHALAELVYLVQGRRVP</sequence>
<feature type="compositionally biased region" description="Basic and acidic residues" evidence="7">
    <location>
        <begin position="259"/>
        <end position="269"/>
    </location>
</feature>
<evidence type="ECO:0000259" key="9">
    <source>
        <dbReference type="PROSITE" id="PS50894"/>
    </source>
</evidence>
<dbReference type="InterPro" id="IPR036890">
    <property type="entry name" value="HATPase_C_sf"/>
</dbReference>
<evidence type="ECO:0000256" key="4">
    <source>
        <dbReference type="ARBA" id="ARBA00022679"/>
    </source>
</evidence>
<feature type="domain" description="HPt" evidence="9">
    <location>
        <begin position="103"/>
        <end position="213"/>
    </location>
</feature>
<evidence type="ECO:0000256" key="2">
    <source>
        <dbReference type="ARBA" id="ARBA00012438"/>
    </source>
</evidence>
<dbReference type="PROSITE" id="PS50109">
    <property type="entry name" value="HIS_KIN"/>
    <property type="match status" value="1"/>
</dbReference>
<accession>A0A6N7Q126</accession>
<dbReference type="OrthoDB" id="2514702at2"/>
<dbReference type="SUPFAM" id="SSF47226">
    <property type="entry name" value="Histidine-containing phosphotransfer domain, HPT domain"/>
    <property type="match status" value="2"/>
</dbReference>
<keyword evidence="5" id="KW-0418">Kinase</keyword>
<dbReference type="AlphaFoldDB" id="A0A6N7Q126"/>
<evidence type="ECO:0000256" key="1">
    <source>
        <dbReference type="ARBA" id="ARBA00000085"/>
    </source>
</evidence>
<dbReference type="PROSITE" id="PS50894">
    <property type="entry name" value="HPT"/>
    <property type="match status" value="1"/>
</dbReference>
<feature type="modified residue" description="Phosphohistidine" evidence="6">
    <location>
        <position position="147"/>
    </location>
</feature>
<evidence type="ECO:0000313" key="11">
    <source>
        <dbReference type="Proteomes" id="UP000440224"/>
    </source>
</evidence>
<evidence type="ECO:0000259" key="8">
    <source>
        <dbReference type="PROSITE" id="PS50109"/>
    </source>
</evidence>
<dbReference type="Gene3D" id="1.20.120.160">
    <property type="entry name" value="HPT domain"/>
    <property type="match status" value="2"/>
</dbReference>
<dbReference type="GO" id="GO:0000155">
    <property type="term" value="F:phosphorelay sensor kinase activity"/>
    <property type="evidence" value="ECO:0007669"/>
    <property type="project" value="UniProtKB-ARBA"/>
</dbReference>
<gene>
    <name evidence="10" type="ORF">GF068_22520</name>
</gene>
<comment type="catalytic activity">
    <reaction evidence="1">
        <text>ATP + protein L-histidine = ADP + protein N-phospho-L-histidine.</text>
        <dbReference type="EC" id="2.7.13.3"/>
    </reaction>
</comment>
<dbReference type="PANTHER" id="PTHR43395">
    <property type="entry name" value="SENSOR HISTIDINE KINASE CHEA"/>
    <property type="match status" value="1"/>
</dbReference>
<dbReference type="InterPro" id="IPR036641">
    <property type="entry name" value="HPT_dom_sf"/>
</dbReference>
<evidence type="ECO:0000313" key="10">
    <source>
        <dbReference type="EMBL" id="MRG94671.1"/>
    </source>
</evidence>
<reference evidence="10 11" key="1">
    <citation type="submission" date="2019-10" db="EMBL/GenBank/DDBJ databases">
        <title>A soil myxobacterium in the family Polyangiaceae.</title>
        <authorList>
            <person name="Li Y."/>
            <person name="Wang J."/>
        </authorList>
    </citation>
    <scope>NUCLEOTIDE SEQUENCE [LARGE SCALE GENOMIC DNA]</scope>
    <source>
        <strain evidence="10 11">DSM 14734</strain>
    </source>
</reference>
<feature type="domain" description="Histidine kinase" evidence="8">
    <location>
        <begin position="307"/>
        <end position="563"/>
    </location>
</feature>
<evidence type="ECO:0000256" key="5">
    <source>
        <dbReference type="ARBA" id="ARBA00022777"/>
    </source>
</evidence>
<name>A0A6N7Q126_9BACT</name>
<dbReference type="EMBL" id="WJIE01000006">
    <property type="protein sequence ID" value="MRG94671.1"/>
    <property type="molecule type" value="Genomic_DNA"/>
</dbReference>
<dbReference type="PANTHER" id="PTHR43395:SF10">
    <property type="entry name" value="CHEMOTAXIS PROTEIN CHEA"/>
    <property type="match status" value="1"/>
</dbReference>
<dbReference type="Gene3D" id="3.30.565.10">
    <property type="entry name" value="Histidine kinase-like ATPase, C-terminal domain"/>
    <property type="match status" value="1"/>
</dbReference>
<dbReference type="PRINTS" id="PR00344">
    <property type="entry name" value="BCTRLSENSOR"/>
</dbReference>
<keyword evidence="3 6" id="KW-0597">Phosphoprotein</keyword>
<dbReference type="InterPro" id="IPR004358">
    <property type="entry name" value="Sig_transdc_His_kin-like_C"/>
</dbReference>
<dbReference type="SUPFAM" id="SSF55874">
    <property type="entry name" value="ATPase domain of HSP90 chaperone/DNA topoisomerase II/histidine kinase"/>
    <property type="match status" value="1"/>
</dbReference>
<dbReference type="InterPro" id="IPR005467">
    <property type="entry name" value="His_kinase_dom"/>
</dbReference>
<dbReference type="EC" id="2.7.13.3" evidence="2"/>
<keyword evidence="11" id="KW-1185">Reference proteome</keyword>
<dbReference type="Pfam" id="PF01627">
    <property type="entry name" value="Hpt"/>
    <property type="match status" value="1"/>
</dbReference>
<dbReference type="InterPro" id="IPR008207">
    <property type="entry name" value="Sig_transdc_His_kin_Hpt_dom"/>
</dbReference>
<evidence type="ECO:0000256" key="6">
    <source>
        <dbReference type="PROSITE-ProRule" id="PRU00110"/>
    </source>
</evidence>
<comment type="caution">
    <text evidence="10">The sequence shown here is derived from an EMBL/GenBank/DDBJ whole genome shotgun (WGS) entry which is preliminary data.</text>
</comment>
<dbReference type="InterPro" id="IPR003594">
    <property type="entry name" value="HATPase_dom"/>
</dbReference>
<dbReference type="Proteomes" id="UP000440224">
    <property type="component" value="Unassembled WGS sequence"/>
</dbReference>